<dbReference type="InterPro" id="IPR036390">
    <property type="entry name" value="WH_DNA-bd_sf"/>
</dbReference>
<comment type="similarity">
    <text evidence="1">Belongs to the LysR transcriptional regulatory family.</text>
</comment>
<evidence type="ECO:0000259" key="5">
    <source>
        <dbReference type="PROSITE" id="PS50931"/>
    </source>
</evidence>
<dbReference type="InterPro" id="IPR036388">
    <property type="entry name" value="WH-like_DNA-bd_sf"/>
</dbReference>
<dbReference type="InterPro" id="IPR005119">
    <property type="entry name" value="LysR_subst-bd"/>
</dbReference>
<reference evidence="6 7" key="1">
    <citation type="submission" date="2020-08" db="EMBL/GenBank/DDBJ databases">
        <title>Genomic Encyclopedia of Type Strains, Phase IV (KMG-IV): sequencing the most valuable type-strain genomes for metagenomic binning, comparative biology and taxonomic classification.</title>
        <authorList>
            <person name="Goeker M."/>
        </authorList>
    </citation>
    <scope>NUCLEOTIDE SEQUENCE [LARGE SCALE GENOMIC DNA]</scope>
    <source>
        <strain evidence="6 7">DSM 19371</strain>
    </source>
</reference>
<keyword evidence="4" id="KW-0804">Transcription</keyword>
<evidence type="ECO:0000256" key="3">
    <source>
        <dbReference type="ARBA" id="ARBA00023125"/>
    </source>
</evidence>
<dbReference type="Pfam" id="PF00126">
    <property type="entry name" value="HTH_1"/>
    <property type="match status" value="2"/>
</dbReference>
<evidence type="ECO:0000313" key="6">
    <source>
        <dbReference type="EMBL" id="MBB4146340.1"/>
    </source>
</evidence>
<dbReference type="GO" id="GO:0000976">
    <property type="term" value="F:transcription cis-regulatory region binding"/>
    <property type="evidence" value="ECO:0007669"/>
    <property type="project" value="TreeGrafter"/>
</dbReference>
<dbReference type="SUPFAM" id="SSF46785">
    <property type="entry name" value="Winged helix' DNA-binding domain"/>
    <property type="match status" value="2"/>
</dbReference>
<keyword evidence="7" id="KW-1185">Reference proteome</keyword>
<evidence type="ECO:0000256" key="1">
    <source>
        <dbReference type="ARBA" id="ARBA00009437"/>
    </source>
</evidence>
<gene>
    <name evidence="6" type="ORF">GGQ90_000093</name>
</gene>
<sequence length="386" mass="41290">MLDMNPDQFNIRHLAAMAAVVELGSVSLAARAVNLTQPAVTQGVAKLEAQLGLPLFARQPGGMVALEPAERLKPRIDAALRLIGSNRVTAAQVRAFVALARGGSYAAAAAATGVAEPSLHRAVGDLGLALGQRLVDRRGRGVMLTRAGTVLAQRLRLALAELRQGLEDLADLRGQEGGRILVGAMPLSRARLIPDAIARFRADFPLVDISVHEGSHAELVGPLRDGEIDMMVGALRDPAMALDLTQRPLFEDRPTILARRGHALATGWDADALRRYPWILPPEGTPLRQLWQAMFAALGGDLPAVPIECGSVMTIRQLLVGGEYLTLLSHDQLALELEAGLLIDIGPAPGAISRTIGLTTRADWRPTRLQQQYMAAIDQAAVHMNS</sequence>
<name>A0A7W6PUZ2_9SPHN</name>
<feature type="domain" description="HTH lysR-type" evidence="5">
    <location>
        <begin position="88"/>
        <end position="145"/>
    </location>
</feature>
<dbReference type="PRINTS" id="PR00039">
    <property type="entry name" value="HTHLYSR"/>
</dbReference>
<dbReference type="Gene3D" id="1.10.10.10">
    <property type="entry name" value="Winged helix-like DNA-binding domain superfamily/Winged helix DNA-binding domain"/>
    <property type="match status" value="2"/>
</dbReference>
<dbReference type="Proteomes" id="UP000590524">
    <property type="component" value="Unassembled WGS sequence"/>
</dbReference>
<feature type="domain" description="HTH lysR-type" evidence="5">
    <location>
        <begin position="9"/>
        <end position="66"/>
    </location>
</feature>
<keyword evidence="2" id="KW-0805">Transcription regulation</keyword>
<organism evidence="6 7">
    <name type="scientific">Sphingobium scionense</name>
    <dbReference type="NCBI Taxonomy" id="1404341"/>
    <lineage>
        <taxon>Bacteria</taxon>
        <taxon>Pseudomonadati</taxon>
        <taxon>Pseudomonadota</taxon>
        <taxon>Alphaproteobacteria</taxon>
        <taxon>Sphingomonadales</taxon>
        <taxon>Sphingomonadaceae</taxon>
        <taxon>Sphingobium</taxon>
    </lineage>
</organism>
<comment type="caution">
    <text evidence="6">The sequence shown here is derived from an EMBL/GenBank/DDBJ whole genome shotgun (WGS) entry which is preliminary data.</text>
</comment>
<dbReference type="SUPFAM" id="SSF53850">
    <property type="entry name" value="Periplasmic binding protein-like II"/>
    <property type="match status" value="1"/>
</dbReference>
<dbReference type="Gene3D" id="3.40.190.10">
    <property type="entry name" value="Periplasmic binding protein-like II"/>
    <property type="match status" value="2"/>
</dbReference>
<dbReference type="Pfam" id="PF03466">
    <property type="entry name" value="LysR_substrate"/>
    <property type="match status" value="1"/>
</dbReference>
<dbReference type="PROSITE" id="PS50931">
    <property type="entry name" value="HTH_LYSR"/>
    <property type="match status" value="2"/>
</dbReference>
<protein>
    <submittedName>
        <fullName evidence="6">DNA-binding transcriptional LysR family regulator</fullName>
    </submittedName>
</protein>
<dbReference type="EMBL" id="JACIEU010000001">
    <property type="protein sequence ID" value="MBB4146340.1"/>
    <property type="molecule type" value="Genomic_DNA"/>
</dbReference>
<evidence type="ECO:0000313" key="7">
    <source>
        <dbReference type="Proteomes" id="UP000590524"/>
    </source>
</evidence>
<keyword evidence="3 6" id="KW-0238">DNA-binding</keyword>
<dbReference type="PANTHER" id="PTHR30126:SF98">
    <property type="entry name" value="HTH-TYPE TRANSCRIPTIONAL ACTIVATOR BAUR"/>
    <property type="match status" value="1"/>
</dbReference>
<evidence type="ECO:0000256" key="4">
    <source>
        <dbReference type="ARBA" id="ARBA00023163"/>
    </source>
</evidence>
<dbReference type="GO" id="GO:0003700">
    <property type="term" value="F:DNA-binding transcription factor activity"/>
    <property type="evidence" value="ECO:0007669"/>
    <property type="project" value="InterPro"/>
</dbReference>
<dbReference type="InterPro" id="IPR000847">
    <property type="entry name" value="LysR_HTH_N"/>
</dbReference>
<accession>A0A7W6PUZ2</accession>
<evidence type="ECO:0000256" key="2">
    <source>
        <dbReference type="ARBA" id="ARBA00023015"/>
    </source>
</evidence>
<proteinExistence type="inferred from homology"/>
<dbReference type="AlphaFoldDB" id="A0A7W6PUZ2"/>
<dbReference type="PANTHER" id="PTHR30126">
    <property type="entry name" value="HTH-TYPE TRANSCRIPTIONAL REGULATOR"/>
    <property type="match status" value="1"/>
</dbReference>